<proteinExistence type="predicted"/>
<dbReference type="OrthoDB" id="1070337at2"/>
<dbReference type="EMBL" id="FORH01000011">
    <property type="protein sequence ID" value="SFK24952.1"/>
    <property type="molecule type" value="Genomic_DNA"/>
</dbReference>
<dbReference type="STRING" id="588602.SAMN04487991_4216"/>
<gene>
    <name evidence="1" type="ORF">SAMN04487991_4216</name>
</gene>
<dbReference type="AlphaFoldDB" id="A0A1I3XZL6"/>
<accession>A0A1I3XZL6</accession>
<dbReference type="Pfam" id="PF11171">
    <property type="entry name" value="DUF2958"/>
    <property type="match status" value="1"/>
</dbReference>
<protein>
    <submittedName>
        <fullName evidence="1">Uncharacterized protein</fullName>
    </submittedName>
</protein>
<evidence type="ECO:0000313" key="2">
    <source>
        <dbReference type="Proteomes" id="UP000199630"/>
    </source>
</evidence>
<reference evidence="2" key="1">
    <citation type="submission" date="2016-10" db="EMBL/GenBank/DDBJ databases">
        <authorList>
            <person name="Varghese N."/>
            <person name="Submissions S."/>
        </authorList>
    </citation>
    <scope>NUCLEOTIDE SEQUENCE [LARGE SCALE GENOMIC DNA]</scope>
    <source>
        <strain evidence="2">DSM 26471</strain>
    </source>
</reference>
<organism evidence="1 2">
    <name type="scientific">Celeribacter neptunius</name>
    <dbReference type="NCBI Taxonomy" id="588602"/>
    <lineage>
        <taxon>Bacteria</taxon>
        <taxon>Pseudomonadati</taxon>
        <taxon>Pseudomonadota</taxon>
        <taxon>Alphaproteobacteria</taxon>
        <taxon>Rhodobacterales</taxon>
        <taxon>Roseobacteraceae</taxon>
        <taxon>Celeribacter</taxon>
    </lineage>
</organism>
<evidence type="ECO:0000313" key="1">
    <source>
        <dbReference type="EMBL" id="SFK24952.1"/>
    </source>
</evidence>
<name>A0A1I3XZL6_9RHOB</name>
<sequence>MELLPQSILDQLAANGRANQDRIEAGEDTIDHPPVIKLFTPDGGATWLLSETDPEDADIAFGLCDLGLGYPELGSVRLSILKAHRGRLGLPIERDLHFKADAPLSTYAERAREAGGIVT</sequence>
<dbReference type="Proteomes" id="UP000199630">
    <property type="component" value="Unassembled WGS sequence"/>
</dbReference>
<dbReference type="InterPro" id="IPR021341">
    <property type="entry name" value="DUF2958"/>
</dbReference>
<keyword evidence="2" id="KW-1185">Reference proteome</keyword>
<dbReference type="RefSeq" id="WP_090063197.1">
    <property type="nucleotide sequence ID" value="NZ_FORH01000011.1"/>
</dbReference>